<evidence type="ECO:0000313" key="3">
    <source>
        <dbReference type="Proteomes" id="UP000053268"/>
    </source>
</evidence>
<feature type="region of interest" description="Disordered" evidence="1">
    <location>
        <begin position="364"/>
        <end position="389"/>
    </location>
</feature>
<dbReference type="Proteomes" id="UP000053268">
    <property type="component" value="Unassembled WGS sequence"/>
</dbReference>
<evidence type="ECO:0000256" key="1">
    <source>
        <dbReference type="SAM" id="MobiDB-lite"/>
    </source>
</evidence>
<reference evidence="2 3" key="1">
    <citation type="journal article" date="2015" name="Nat. Commun.">
        <title>Outbred genome sequencing and CRISPR/Cas9 gene editing in butterflies.</title>
        <authorList>
            <person name="Li X."/>
            <person name="Fan D."/>
            <person name="Zhang W."/>
            <person name="Liu G."/>
            <person name="Zhang L."/>
            <person name="Zhao L."/>
            <person name="Fang X."/>
            <person name="Chen L."/>
            <person name="Dong Y."/>
            <person name="Chen Y."/>
            <person name="Ding Y."/>
            <person name="Zhao R."/>
            <person name="Feng M."/>
            <person name="Zhu Y."/>
            <person name="Feng Y."/>
            <person name="Jiang X."/>
            <person name="Zhu D."/>
            <person name="Xiang H."/>
            <person name="Feng X."/>
            <person name="Li S."/>
            <person name="Wang J."/>
            <person name="Zhang G."/>
            <person name="Kronforst M.R."/>
            <person name="Wang W."/>
        </authorList>
    </citation>
    <scope>NUCLEOTIDE SEQUENCE [LARGE SCALE GENOMIC DNA]</scope>
    <source>
        <strain evidence="2">Ya'a_city_454_Px</strain>
        <tissue evidence="2">Whole body</tissue>
    </source>
</reference>
<gene>
    <name evidence="2" type="ORF">RR46_13842</name>
</gene>
<dbReference type="EMBL" id="KQ459604">
    <property type="protein sequence ID" value="KPI92621.1"/>
    <property type="molecule type" value="Genomic_DNA"/>
</dbReference>
<evidence type="ECO:0000313" key="2">
    <source>
        <dbReference type="EMBL" id="KPI92621.1"/>
    </source>
</evidence>
<organism evidence="2 3">
    <name type="scientific">Papilio xuthus</name>
    <name type="common">Asian swallowtail butterfly</name>
    <dbReference type="NCBI Taxonomy" id="66420"/>
    <lineage>
        <taxon>Eukaryota</taxon>
        <taxon>Metazoa</taxon>
        <taxon>Ecdysozoa</taxon>
        <taxon>Arthropoda</taxon>
        <taxon>Hexapoda</taxon>
        <taxon>Insecta</taxon>
        <taxon>Pterygota</taxon>
        <taxon>Neoptera</taxon>
        <taxon>Endopterygota</taxon>
        <taxon>Lepidoptera</taxon>
        <taxon>Glossata</taxon>
        <taxon>Ditrysia</taxon>
        <taxon>Papilionoidea</taxon>
        <taxon>Papilionidae</taxon>
        <taxon>Papilioninae</taxon>
        <taxon>Papilio</taxon>
    </lineage>
</organism>
<accession>A0A194PGV3</accession>
<name>A0A194PGV3_PAPXU</name>
<keyword evidence="3" id="KW-1185">Reference proteome</keyword>
<protein>
    <submittedName>
        <fullName evidence="2">Uncharacterized protein</fullName>
    </submittedName>
</protein>
<dbReference type="AlphaFoldDB" id="A0A194PGV3"/>
<proteinExistence type="predicted"/>
<sequence length="559" mass="62494">MKHSVYIRFIFLQSFDIPNKLVCSSREALTAHGVVGSIGCEDSALEPLTPRNVEGRLLRLPWKTVTTTCDPLFLQLQHDDSFKGFSVFCRSPVCGIYSRRGYIGTPPLTMFGRAETRAADIHHHWNSPVRFYFQIAPVFFLVLLVGAEKKIELQDIEEDNLKSEKEANYDNESSEDSDDVGRFEYLKKGLLRYFKTPNPTAASPQRYVHQYAVTETQERSAVTPAPLYSQPGAQQAMVGYLSNVPMQIYLVPQQYSGSPGTTKNSHHGPQYSGQNVNQIAHYSTHEGEQPAHVSPSVKEHVPPYSPPVTYVSFSLQPTAPPAVAAANAASYQEPLVQYQSALVPPPTPASSSHHLITKAYYSHDLNPQGQGEDDPQNVVESQNYYHPQTDGPYIESQSQDVHHYYNQRTPLRVNSNSELPHPSPLLLKPPPSHLSHIPKALPIHRPWSKPVYNSGRLGIGSIAPKAIETYGPMFKRRPTSLLDSYVPSSLQIEYLKRGIIKDPLVAYEALSNGFNLDHLEPNPRYYETGFLPNQVFHTAGGGSFYGHYKRSPKDKRSGS</sequence>